<dbReference type="PANTHER" id="PTHR12815">
    <property type="entry name" value="SORTING AND ASSEMBLY MACHINERY SAMM50 PROTEIN FAMILY MEMBER"/>
    <property type="match status" value="1"/>
</dbReference>
<name>A0A193LCX1_9GAMM</name>
<comment type="subcellular location">
    <subcellularLocation>
        <location evidence="1">Cell outer membrane</location>
    </subcellularLocation>
</comment>
<dbReference type="EMBL" id="CP016268">
    <property type="protein sequence ID" value="ANO50286.1"/>
    <property type="molecule type" value="Genomic_DNA"/>
</dbReference>
<keyword evidence="7" id="KW-0472">Membrane</keyword>
<evidence type="ECO:0000256" key="5">
    <source>
        <dbReference type="ARBA" id="ARBA00022692"/>
    </source>
</evidence>
<evidence type="ECO:0000256" key="11">
    <source>
        <dbReference type="SAM" id="SignalP"/>
    </source>
</evidence>
<evidence type="ECO:0000256" key="2">
    <source>
        <dbReference type="ARBA" id="ARBA00010248"/>
    </source>
</evidence>
<evidence type="ECO:0000256" key="10">
    <source>
        <dbReference type="ARBA" id="ARBA00093548"/>
    </source>
</evidence>
<organism evidence="14 15">
    <name type="scientific">Woeseia oceani</name>
    <dbReference type="NCBI Taxonomy" id="1548547"/>
    <lineage>
        <taxon>Bacteria</taxon>
        <taxon>Pseudomonadati</taxon>
        <taxon>Pseudomonadota</taxon>
        <taxon>Gammaproteobacteria</taxon>
        <taxon>Woeseiales</taxon>
        <taxon>Woeseiaceae</taxon>
        <taxon>Woeseia</taxon>
    </lineage>
</organism>
<keyword evidence="8" id="KW-0998">Cell outer membrane</keyword>
<evidence type="ECO:0000259" key="12">
    <source>
        <dbReference type="Pfam" id="PF01103"/>
    </source>
</evidence>
<evidence type="ECO:0000256" key="1">
    <source>
        <dbReference type="ARBA" id="ARBA00004442"/>
    </source>
</evidence>
<reference evidence="14 15" key="1">
    <citation type="submission" date="2016-06" db="EMBL/GenBank/DDBJ databases">
        <title>Complete genome sequence of a deep-branching marine Gamma Proteobacterium Woeseia oceani type strain XK5.</title>
        <authorList>
            <person name="Mu D."/>
            <person name="Du Z."/>
        </authorList>
    </citation>
    <scope>NUCLEOTIDE SEQUENCE [LARGE SCALE GENOMIC DNA]</scope>
    <source>
        <strain evidence="14 15">XK5</strain>
    </source>
</reference>
<dbReference type="STRING" id="1548547.BA177_02785"/>
<dbReference type="Gene3D" id="3.10.20.310">
    <property type="entry name" value="membrane protein fhac"/>
    <property type="match status" value="3"/>
</dbReference>
<accession>A0A193LCX1</accession>
<dbReference type="GO" id="GO:0097347">
    <property type="term" value="C:TAM protein secretion complex"/>
    <property type="evidence" value="ECO:0007669"/>
    <property type="project" value="TreeGrafter"/>
</dbReference>
<dbReference type="GO" id="GO:0009306">
    <property type="term" value="P:protein secretion"/>
    <property type="evidence" value="ECO:0007669"/>
    <property type="project" value="TreeGrafter"/>
</dbReference>
<evidence type="ECO:0000313" key="15">
    <source>
        <dbReference type="Proteomes" id="UP000092695"/>
    </source>
</evidence>
<dbReference type="Pfam" id="PF01103">
    <property type="entry name" value="Omp85"/>
    <property type="match status" value="1"/>
</dbReference>
<dbReference type="InterPro" id="IPR039910">
    <property type="entry name" value="D15-like"/>
</dbReference>
<sequence>MRVFSLRTRQRLAWLLLGAMLAQPSFANELNYVVTGISDPLLSNVRMHLERFGFTGNTRISAGRFDELSDEARERVRDALKPYGYYQPEITATLVPVATDNWRMRVQVRPGEPMRIAAANIEVTGDGADNAELRNWKRNWPLPAGAVLNQPRWEEQKKAVLIAAETQGYLQARFVQQKISVDLAANEARLDLVLDSGPQVLFGEVIYDQDILKPWVLENVPRFEPGMPYNTELLEQFRLDLWRTGYFTDIEVREERLFEQTPPVVNLHTKLAGDTKNTYQGSVGFGTDTGIRLQGLWSRHRLSTKGDRIDVGTGYREIDDEFSIRADYRIPRRTAQRQYWVASSALRYDNQDLEFKRQQNDEDFVTLANGQVQDLNARFGRLHVRDRKQGFQQILETVYLELIRESFDYRPGTDSAADIVALADDPRFSGLFRNTVSTLALGVEWDWPAVSGKAFETEGHRERAWLFTGNEAWGSERDFSQFYVSTRRSYLYGDRWKVLLRAELGYSDADVREITGTVDGEPFSLSVTQLPDRYRFKAGGSNSVRGYGFEELSNNDIGSNNVVSASAEIEMKVASAWSVAAFADIGNAFNDWDEAELRKGVGFGVRWYSIAGAVRVDFARALDVDGQPWRIHFTMGSPLL</sequence>
<dbReference type="Proteomes" id="UP000092695">
    <property type="component" value="Chromosome"/>
</dbReference>
<keyword evidence="4" id="KW-1134">Transmembrane beta strand</keyword>
<feature type="signal peptide" evidence="11">
    <location>
        <begin position="1"/>
        <end position="27"/>
    </location>
</feature>
<evidence type="ECO:0000256" key="4">
    <source>
        <dbReference type="ARBA" id="ARBA00022452"/>
    </source>
</evidence>
<dbReference type="Gene3D" id="2.40.160.50">
    <property type="entry name" value="membrane protein fhac: a member of the omp85/tpsb transporter family"/>
    <property type="match status" value="1"/>
</dbReference>
<evidence type="ECO:0000259" key="13">
    <source>
        <dbReference type="Pfam" id="PF17243"/>
    </source>
</evidence>
<dbReference type="InterPro" id="IPR035243">
    <property type="entry name" value="TamA_POTRA_Dom_1"/>
</dbReference>
<feature type="domain" description="Bacterial surface antigen (D15)" evidence="12">
    <location>
        <begin position="416"/>
        <end position="636"/>
    </location>
</feature>
<evidence type="ECO:0000256" key="8">
    <source>
        <dbReference type="ARBA" id="ARBA00023237"/>
    </source>
</evidence>
<dbReference type="Pfam" id="PF17243">
    <property type="entry name" value="POTRA_TamA_1"/>
    <property type="match status" value="1"/>
</dbReference>
<evidence type="ECO:0000313" key="14">
    <source>
        <dbReference type="EMBL" id="ANO50286.1"/>
    </source>
</evidence>
<evidence type="ECO:0000256" key="7">
    <source>
        <dbReference type="ARBA" id="ARBA00023136"/>
    </source>
</evidence>
<keyword evidence="6 11" id="KW-0732">Signal</keyword>
<keyword evidence="15" id="KW-1185">Reference proteome</keyword>
<evidence type="ECO:0000256" key="3">
    <source>
        <dbReference type="ARBA" id="ARBA00015419"/>
    </source>
</evidence>
<comment type="subunit">
    <text evidence="10">Interacts with TamB to form the translocation and assembly module (TAM).</text>
</comment>
<dbReference type="PANTHER" id="PTHR12815:SF47">
    <property type="entry name" value="TRANSLOCATION AND ASSEMBLY MODULE SUBUNIT TAMA"/>
    <property type="match status" value="1"/>
</dbReference>
<protein>
    <recommendedName>
        <fullName evidence="3">Translocation and assembly module subunit TamA</fullName>
    </recommendedName>
    <alternativeName>
        <fullName evidence="9">Autotransporter assembly factor TamA</fullName>
    </alternativeName>
</protein>
<comment type="similarity">
    <text evidence="2">Belongs to the TamA family.</text>
</comment>
<feature type="chain" id="PRO_5008260066" description="Translocation and assembly module subunit TamA" evidence="11">
    <location>
        <begin position="28"/>
        <end position="640"/>
    </location>
</feature>
<evidence type="ECO:0000256" key="6">
    <source>
        <dbReference type="ARBA" id="ARBA00022729"/>
    </source>
</evidence>
<evidence type="ECO:0000256" key="9">
    <source>
        <dbReference type="ARBA" id="ARBA00033063"/>
    </source>
</evidence>
<dbReference type="RefSeq" id="WP_068612572.1">
    <property type="nucleotide sequence ID" value="NZ_CP016268.1"/>
</dbReference>
<dbReference type="AlphaFoldDB" id="A0A193LCX1"/>
<keyword evidence="5" id="KW-0812">Transmembrane</keyword>
<feature type="domain" description="TamA POTRA" evidence="13">
    <location>
        <begin position="32"/>
        <end position="110"/>
    </location>
</feature>
<dbReference type="KEGG" id="woc:BA177_02785"/>
<dbReference type="GO" id="GO:0009279">
    <property type="term" value="C:cell outer membrane"/>
    <property type="evidence" value="ECO:0007669"/>
    <property type="project" value="UniProtKB-SubCell"/>
</dbReference>
<dbReference type="InterPro" id="IPR000184">
    <property type="entry name" value="Bac_surfAg_D15"/>
</dbReference>
<proteinExistence type="inferred from homology"/>
<gene>
    <name evidence="14" type="ORF">BA177_02785</name>
</gene>